<proteinExistence type="predicted"/>
<accession>A0A1G6QGC8</accession>
<dbReference type="AlphaFoldDB" id="A0A1G6QGC8"/>
<feature type="signal peptide" evidence="1">
    <location>
        <begin position="1"/>
        <end position="30"/>
    </location>
</feature>
<evidence type="ECO:0000313" key="2">
    <source>
        <dbReference type="EMBL" id="SDC91211.1"/>
    </source>
</evidence>
<feature type="chain" id="PRO_5011723820" description="Secreted protein" evidence="1">
    <location>
        <begin position="31"/>
        <end position="146"/>
    </location>
</feature>
<evidence type="ECO:0008006" key="4">
    <source>
        <dbReference type="Google" id="ProtNLM"/>
    </source>
</evidence>
<dbReference type="EMBL" id="FNAB01000002">
    <property type="protein sequence ID" value="SDC91211.1"/>
    <property type="molecule type" value="Genomic_DNA"/>
</dbReference>
<keyword evidence="1" id="KW-0732">Signal</keyword>
<evidence type="ECO:0000313" key="3">
    <source>
        <dbReference type="Proteomes" id="UP000199417"/>
    </source>
</evidence>
<sequence>MKILPPAHLSLIALAACAAAALGAAPTASAEVVDLTIAPGLSAGPTTPFGVGCTYLVVARTERLVEPRTDIVDYTNESTMFPQDLAWNIDPYYSTPVILGHKVTLWTPTAPGEHSLMAYQTSAGGPIQTVTVNPATPLGPGCIVAP</sequence>
<protein>
    <recommendedName>
        <fullName evidence="4">Secreted protein</fullName>
    </recommendedName>
</protein>
<gene>
    <name evidence="2" type="ORF">SAMN05444580_10252</name>
</gene>
<dbReference type="RefSeq" id="WP_072846899.1">
    <property type="nucleotide sequence ID" value="NZ_FNAB01000002.1"/>
</dbReference>
<keyword evidence="3" id="KW-1185">Reference proteome</keyword>
<evidence type="ECO:0000256" key="1">
    <source>
        <dbReference type="SAM" id="SignalP"/>
    </source>
</evidence>
<reference evidence="2 3" key="1">
    <citation type="submission" date="2016-10" db="EMBL/GenBank/DDBJ databases">
        <authorList>
            <person name="de Groot N.N."/>
        </authorList>
    </citation>
    <scope>NUCLEOTIDE SEQUENCE [LARGE SCALE GENOMIC DNA]</scope>
    <source>
        <strain evidence="2 3">JCM 11308</strain>
    </source>
</reference>
<name>A0A1G6QGC8_9NOCA</name>
<organism evidence="2 3">
    <name type="scientific">Rhodococcus tukisamuensis</name>
    <dbReference type="NCBI Taxonomy" id="168276"/>
    <lineage>
        <taxon>Bacteria</taxon>
        <taxon>Bacillati</taxon>
        <taxon>Actinomycetota</taxon>
        <taxon>Actinomycetes</taxon>
        <taxon>Mycobacteriales</taxon>
        <taxon>Nocardiaceae</taxon>
        <taxon>Rhodococcus</taxon>
    </lineage>
</organism>
<dbReference type="Proteomes" id="UP000199417">
    <property type="component" value="Unassembled WGS sequence"/>
</dbReference>
<dbReference type="PROSITE" id="PS51257">
    <property type="entry name" value="PROKAR_LIPOPROTEIN"/>
    <property type="match status" value="1"/>
</dbReference>